<dbReference type="InterPro" id="IPR049258">
    <property type="entry name" value="ODAD1_CC"/>
</dbReference>
<evidence type="ECO:0000259" key="4">
    <source>
        <dbReference type="Pfam" id="PF21773"/>
    </source>
</evidence>
<dbReference type="OMA" id="EEWEMKC"/>
<name>A0A067CQN4_SAPPC</name>
<dbReference type="PANTHER" id="PTHR21694">
    <property type="entry name" value="COILED-COIL DOMAIN-CONTAINING PROTEIN 63"/>
    <property type="match status" value="1"/>
</dbReference>
<dbReference type="RefSeq" id="XP_012200278.1">
    <property type="nucleotide sequence ID" value="XM_012344888.1"/>
</dbReference>
<feature type="coiled-coil region" evidence="2">
    <location>
        <begin position="188"/>
        <end position="215"/>
    </location>
</feature>
<protein>
    <recommendedName>
        <fullName evidence="4">ODAD1 central coiled coil region domain-containing protein</fullName>
    </recommendedName>
</protein>
<accession>A0A067CQN4</accession>
<evidence type="ECO:0000256" key="3">
    <source>
        <dbReference type="SAM" id="MobiDB-lite"/>
    </source>
</evidence>
<dbReference type="OrthoDB" id="64371at2759"/>
<dbReference type="VEuPathDB" id="FungiDB:SPRG_06168"/>
<reference evidence="5 6" key="1">
    <citation type="journal article" date="2013" name="PLoS Genet.">
        <title>Distinctive expansion of potential virulence genes in the genome of the oomycete fish pathogen Saprolegnia parasitica.</title>
        <authorList>
            <person name="Jiang R.H."/>
            <person name="de Bruijn I."/>
            <person name="Haas B.J."/>
            <person name="Belmonte R."/>
            <person name="Lobach L."/>
            <person name="Christie J."/>
            <person name="van den Ackerveken G."/>
            <person name="Bottin A."/>
            <person name="Bulone V."/>
            <person name="Diaz-Moreno S.M."/>
            <person name="Dumas B."/>
            <person name="Fan L."/>
            <person name="Gaulin E."/>
            <person name="Govers F."/>
            <person name="Grenville-Briggs L.J."/>
            <person name="Horner N.R."/>
            <person name="Levin J.Z."/>
            <person name="Mammella M."/>
            <person name="Meijer H.J."/>
            <person name="Morris P."/>
            <person name="Nusbaum C."/>
            <person name="Oome S."/>
            <person name="Phillips A.J."/>
            <person name="van Rooyen D."/>
            <person name="Rzeszutek E."/>
            <person name="Saraiva M."/>
            <person name="Secombes C.J."/>
            <person name="Seidl M.F."/>
            <person name="Snel B."/>
            <person name="Stassen J.H."/>
            <person name="Sykes S."/>
            <person name="Tripathy S."/>
            <person name="van den Berg H."/>
            <person name="Vega-Arreguin J.C."/>
            <person name="Wawra S."/>
            <person name="Young S.K."/>
            <person name="Zeng Q."/>
            <person name="Dieguez-Uribeondo J."/>
            <person name="Russ C."/>
            <person name="Tyler B.M."/>
            <person name="van West P."/>
        </authorList>
    </citation>
    <scope>NUCLEOTIDE SEQUENCE [LARGE SCALE GENOMIC DNA]</scope>
    <source>
        <strain evidence="5 6">CBS 223.65</strain>
    </source>
</reference>
<dbReference type="STRING" id="695850.A0A067CQN4"/>
<sequence>MPKDPHALDHQLMELERDDGRRHQEEVAKKLDAIGKQLAEMQEKNKQLENELEFDSRNTRKDPYYNPSSAEEMAHVQAQGNKYTRMIEIERRKIAQHDLAIQDCERILAEQKLSLGHGTAMELSEVHLVNKIKKMETEIDRKMVRFNAKLAANKALRETLDIKRAERATADVLYAKIEHDVFQRAFDIQAQTKEVERMREQVQAKVAELDALKSETDAYEKLCEDKATALLKDLKHRAAESMTNSLDDNAVASPKKYLNPGNDKTLIEEKLNKSKLTRSRWKSIQEKVTSELSIQKYNENRDFIEKIHEVAGTKSVVDVIEAFTTQELEHFAKVQYVNRLAEDIEIHRAQCAKLRDEIAKMKMRNDAVDVQKLQRNKTLKTRQEKAAEQEARLLEKTLEIQQTMTVLKPALIALHVRIGCKENQEDKGLHSVLGEIEQKMVELLQTLHTKTIEKQKEGEANNAPAMRLGRGISVSAVARSLMSQGLPPEPLILGKTEQPYRYGSVKPPTMTLHEMHRKEAAEEEYPLTYDELKSKVWKRDTKPADSTPSNK</sequence>
<keyword evidence="1 2" id="KW-0175">Coiled coil</keyword>
<dbReference type="KEGG" id="spar:SPRG_06168"/>
<feature type="domain" description="ODAD1 central coiled coil region" evidence="4">
    <location>
        <begin position="131"/>
        <end position="181"/>
    </location>
</feature>
<feature type="region of interest" description="Disordered" evidence="3">
    <location>
        <begin position="48"/>
        <end position="72"/>
    </location>
</feature>
<evidence type="ECO:0000313" key="6">
    <source>
        <dbReference type="Proteomes" id="UP000030745"/>
    </source>
</evidence>
<feature type="compositionally biased region" description="Basic and acidic residues" evidence="3">
    <location>
        <begin position="48"/>
        <end position="63"/>
    </location>
</feature>
<keyword evidence="6" id="KW-1185">Reference proteome</keyword>
<dbReference type="GeneID" id="24128528"/>
<proteinExistence type="predicted"/>
<evidence type="ECO:0000313" key="5">
    <source>
        <dbReference type="EMBL" id="KDO29112.1"/>
    </source>
</evidence>
<dbReference type="PANTHER" id="PTHR21694:SF18">
    <property type="entry name" value="COILED-COIL DOMAIN-CONTAINING PROTEIN 63"/>
    <property type="match status" value="1"/>
</dbReference>
<dbReference type="Pfam" id="PF21773">
    <property type="entry name" value="ODAD1_CC"/>
    <property type="match status" value="2"/>
</dbReference>
<dbReference type="Proteomes" id="UP000030745">
    <property type="component" value="Unassembled WGS sequence"/>
</dbReference>
<evidence type="ECO:0000256" key="1">
    <source>
        <dbReference type="ARBA" id="ARBA00023054"/>
    </source>
</evidence>
<organism evidence="5 6">
    <name type="scientific">Saprolegnia parasitica (strain CBS 223.65)</name>
    <dbReference type="NCBI Taxonomy" id="695850"/>
    <lineage>
        <taxon>Eukaryota</taxon>
        <taxon>Sar</taxon>
        <taxon>Stramenopiles</taxon>
        <taxon>Oomycota</taxon>
        <taxon>Saprolegniomycetes</taxon>
        <taxon>Saprolegniales</taxon>
        <taxon>Saprolegniaceae</taxon>
        <taxon>Saprolegnia</taxon>
    </lineage>
</organism>
<evidence type="ECO:0000256" key="2">
    <source>
        <dbReference type="SAM" id="Coils"/>
    </source>
</evidence>
<dbReference type="EMBL" id="KK583208">
    <property type="protein sequence ID" value="KDO29112.1"/>
    <property type="molecule type" value="Genomic_DNA"/>
</dbReference>
<gene>
    <name evidence="5" type="ORF">SPRG_06168</name>
</gene>
<dbReference type="AlphaFoldDB" id="A0A067CQN4"/>
<feature type="domain" description="ODAD1 central coiled coil region" evidence="4">
    <location>
        <begin position="268"/>
        <end position="426"/>
    </location>
</feature>
<feature type="coiled-coil region" evidence="2">
    <location>
        <begin position="337"/>
        <end position="404"/>
    </location>
</feature>
<dbReference type="InterPro" id="IPR051876">
    <property type="entry name" value="ODA-DC/CCD"/>
</dbReference>